<feature type="compositionally biased region" description="Low complexity" evidence="1">
    <location>
        <begin position="391"/>
        <end position="424"/>
    </location>
</feature>
<keyword evidence="2" id="KW-1133">Transmembrane helix</keyword>
<evidence type="ECO:0000259" key="4">
    <source>
        <dbReference type="Pfam" id="PF25607"/>
    </source>
</evidence>
<dbReference type="InterPro" id="IPR057699">
    <property type="entry name" value="DUF7939"/>
</dbReference>
<organism evidence="5">
    <name type="scientific">Candidatus Thiocaldithrix dubininis</name>
    <dbReference type="NCBI Taxonomy" id="3080823"/>
    <lineage>
        <taxon>Bacteria</taxon>
        <taxon>Pseudomonadati</taxon>
        <taxon>Pseudomonadota</taxon>
        <taxon>Gammaproteobacteria</taxon>
        <taxon>Thiotrichales</taxon>
        <taxon>Thiotrichaceae</taxon>
        <taxon>Candidatus Thiocaldithrix</taxon>
    </lineage>
</organism>
<reference evidence="5" key="2">
    <citation type="submission" date="2023-04" db="EMBL/GenBank/DDBJ databases">
        <authorList>
            <person name="Beletskiy A.V."/>
            <person name="Mardanov A.V."/>
            <person name="Ravin N.V."/>
        </authorList>
    </citation>
    <scope>NUCLEOTIDE SEQUENCE</scope>
    <source>
        <strain evidence="5">GKL-01</strain>
    </source>
</reference>
<feature type="transmembrane region" description="Helical" evidence="2">
    <location>
        <begin position="441"/>
        <end position="462"/>
    </location>
</feature>
<accession>A0AA95H9E3</accession>
<gene>
    <name evidence="5" type="ORF">QJT80_04860</name>
</gene>
<name>A0AA95H9E3_9GAMM</name>
<dbReference type="Pfam" id="PF25607">
    <property type="entry name" value="DUF7939"/>
    <property type="match status" value="1"/>
</dbReference>
<reference evidence="5" key="1">
    <citation type="journal article" date="2023" name="Int. J. Mol. Sci.">
        <title>Metagenomics Revealed a New Genus 'Candidatus Thiocaldithrix dubininis' gen. nov., sp. nov. and a New Species 'Candidatus Thiothrix putei' sp. nov. in the Family Thiotrichaceae, Some Members of Which Have Traits of Both Na+- and H+-Motive Energetics.</title>
        <authorList>
            <person name="Ravin N.V."/>
            <person name="Muntyan M.S."/>
            <person name="Smolyakov D.D."/>
            <person name="Rudenko T.S."/>
            <person name="Beletsky A.V."/>
            <person name="Mardanov A.V."/>
            <person name="Grabovich M.Y."/>
        </authorList>
    </citation>
    <scope>NUCLEOTIDE SEQUENCE</scope>
    <source>
        <strain evidence="5">GKL-01</strain>
    </source>
</reference>
<dbReference type="Pfam" id="PF13584">
    <property type="entry name" value="BatD"/>
    <property type="match status" value="2"/>
</dbReference>
<evidence type="ECO:0000256" key="1">
    <source>
        <dbReference type="SAM" id="MobiDB-lite"/>
    </source>
</evidence>
<proteinExistence type="predicted"/>
<protein>
    <submittedName>
        <fullName evidence="5">BatD family protein</fullName>
    </submittedName>
</protein>
<evidence type="ECO:0000313" key="5">
    <source>
        <dbReference type="EMBL" id="WGZ91810.1"/>
    </source>
</evidence>
<feature type="domain" description="DUF7939" evidence="4">
    <location>
        <begin position="484"/>
        <end position="564"/>
    </location>
</feature>
<feature type="region of interest" description="Disordered" evidence="1">
    <location>
        <begin position="391"/>
        <end position="428"/>
    </location>
</feature>
<dbReference type="AlphaFoldDB" id="A0AA95H9E3"/>
<keyword evidence="3" id="KW-0732">Signal</keyword>
<evidence type="ECO:0000256" key="2">
    <source>
        <dbReference type="SAM" id="Phobius"/>
    </source>
</evidence>
<dbReference type="KEGG" id="tdu:QJT80_04860"/>
<dbReference type="Proteomes" id="UP001300672">
    <property type="component" value="Chromosome"/>
</dbReference>
<dbReference type="EMBL" id="CP124755">
    <property type="protein sequence ID" value="WGZ91810.1"/>
    <property type="molecule type" value="Genomic_DNA"/>
</dbReference>
<evidence type="ECO:0000256" key="3">
    <source>
        <dbReference type="SAM" id="SignalP"/>
    </source>
</evidence>
<feature type="chain" id="PRO_5041708329" evidence="3">
    <location>
        <begin position="23"/>
        <end position="581"/>
    </location>
</feature>
<dbReference type="PANTHER" id="PTHR40940">
    <property type="entry name" value="PROTEIN BATD-RELATED"/>
    <property type="match status" value="1"/>
</dbReference>
<dbReference type="InterPro" id="IPR025738">
    <property type="entry name" value="BatD"/>
</dbReference>
<keyword evidence="2" id="KW-0472">Membrane</keyword>
<feature type="signal peptide" evidence="3">
    <location>
        <begin position="1"/>
        <end position="22"/>
    </location>
</feature>
<sequence length="581" mass="63371">MVKRMGWLIGLLCCLAFNNSYAATITAEFDRNPVALGDPVNLRFTADDTVEEPNFAVLEKDFEIRGHSQSNSFNMDNNGINTSTTWELNVVPKTTGTLKVPSIAFGKAYSPALELTVTDPPAAGNAASGQATQDDLLVEVEVDNKTPVVQQQVLVTQRLLFLLDFQPQATLTQPEITQGKGSLQQLGKDKSGTLMRNGHNYRMLERRFALVPQQSGELTLGRSRFEGLLIEPGYNRFDPFGMDGKPVQRYSQPITLNVGAQPKQFAGAQWLPAKNITLNAHWQTPPDKLKAGEPVTLTLAIMAEGLTAEQLPPLKVDAPAGIKAYTNKPELRNQTSANGVVGVRNENWVILAPYNGSYQLPAITLDWWNVNTQKAEQAKIDAVTLMVSGGQAAPTSTQTQPPASTANQAAVPNAAAPSNNAQAAPDNEAEQQAQQFTLAKVAIGLLLVWLVLSGLWLIWLWWRRAKVPVRASSQASPLPAPTVSALDKLEQACQQNDAPAAYKALQQWAEANLYLRPALMPHIRARVDSNFQAQLDQLEAAVYGKPDTAWQGQGLWQAIQAYQPSMPVRKAKAGLQALYPE</sequence>
<dbReference type="PANTHER" id="PTHR40940:SF1">
    <property type="entry name" value="PROTEIN BATD"/>
    <property type="match status" value="1"/>
</dbReference>
<keyword evidence="2" id="KW-0812">Transmembrane</keyword>